<keyword evidence="1" id="KW-1133">Transmembrane helix</keyword>
<protein>
    <submittedName>
        <fullName evidence="2">Uncharacterized protein</fullName>
    </submittedName>
</protein>
<evidence type="ECO:0000313" key="3">
    <source>
        <dbReference type="Proteomes" id="UP001162834"/>
    </source>
</evidence>
<keyword evidence="3" id="KW-1185">Reference proteome</keyword>
<organism evidence="2 3">
    <name type="scientific">Capillimicrobium parvum</name>
    <dbReference type="NCBI Taxonomy" id="2884022"/>
    <lineage>
        <taxon>Bacteria</taxon>
        <taxon>Bacillati</taxon>
        <taxon>Actinomycetota</taxon>
        <taxon>Thermoleophilia</taxon>
        <taxon>Solirubrobacterales</taxon>
        <taxon>Capillimicrobiaceae</taxon>
        <taxon>Capillimicrobium</taxon>
    </lineage>
</organism>
<sequence length="61" mass="6558">MSRRQREQRAYVATMAGGTAALVTVVGAVLAIIGVIGWTIPILAAIVAVVCWFLFRRTVGR</sequence>
<evidence type="ECO:0000313" key="2">
    <source>
        <dbReference type="EMBL" id="UGS34071.1"/>
    </source>
</evidence>
<keyword evidence="1" id="KW-0472">Membrane</keyword>
<dbReference type="RefSeq" id="WP_259313760.1">
    <property type="nucleotide sequence ID" value="NZ_CP087164.1"/>
</dbReference>
<dbReference type="KEGG" id="sbae:DSM104329_00442"/>
<keyword evidence="1" id="KW-0812">Transmembrane</keyword>
<dbReference type="AlphaFoldDB" id="A0A9E6XUM0"/>
<dbReference type="Proteomes" id="UP001162834">
    <property type="component" value="Chromosome"/>
</dbReference>
<evidence type="ECO:0000256" key="1">
    <source>
        <dbReference type="SAM" id="Phobius"/>
    </source>
</evidence>
<feature type="transmembrane region" description="Helical" evidence="1">
    <location>
        <begin position="38"/>
        <end position="55"/>
    </location>
</feature>
<accession>A0A9E6XUM0</accession>
<feature type="transmembrane region" description="Helical" evidence="1">
    <location>
        <begin position="12"/>
        <end position="32"/>
    </location>
</feature>
<dbReference type="EMBL" id="CP087164">
    <property type="protein sequence ID" value="UGS34071.1"/>
    <property type="molecule type" value="Genomic_DNA"/>
</dbReference>
<gene>
    <name evidence="2" type="ORF">DSM104329_00442</name>
</gene>
<name>A0A9E6XUM0_9ACTN</name>
<reference evidence="2" key="1">
    <citation type="journal article" date="2022" name="Int. J. Syst. Evol. Microbiol.">
        <title>Pseudomonas aegrilactucae sp. nov. and Pseudomonas morbosilactucae sp. nov., pathogens causing bacterial rot of lettuce in Japan.</title>
        <authorList>
            <person name="Sawada H."/>
            <person name="Fujikawa T."/>
            <person name="Satou M."/>
        </authorList>
    </citation>
    <scope>NUCLEOTIDE SEQUENCE</scope>
    <source>
        <strain evidence="2">0166_1</strain>
    </source>
</reference>
<proteinExistence type="predicted"/>